<dbReference type="Proteomes" id="UP000622797">
    <property type="component" value="Unassembled WGS sequence"/>
</dbReference>
<accession>A0A8H4UAM5</accession>
<evidence type="ECO:0000313" key="2">
    <source>
        <dbReference type="EMBL" id="KAF4972685.1"/>
    </source>
</evidence>
<reference evidence="2" key="2">
    <citation type="submission" date="2020-05" db="EMBL/GenBank/DDBJ databases">
        <authorList>
            <person name="Kim H.-S."/>
            <person name="Proctor R.H."/>
            <person name="Brown D.W."/>
        </authorList>
    </citation>
    <scope>NUCLEOTIDE SEQUENCE</scope>
    <source>
        <strain evidence="2">NRRL 20472</strain>
    </source>
</reference>
<evidence type="ECO:0000256" key="1">
    <source>
        <dbReference type="SAM" id="MobiDB-lite"/>
    </source>
</evidence>
<sequence length="70" mass="7805">MECFSIPSARAMWDLVQTKAPTIPTQQSLTAGVTEQTTQTHPTQSSPGDGKLLQLARRIYHRWHIGRESG</sequence>
<dbReference type="AlphaFoldDB" id="A0A8H4UAM5"/>
<protein>
    <submittedName>
        <fullName evidence="2">Uncharacterized protein</fullName>
    </submittedName>
</protein>
<reference evidence="2" key="1">
    <citation type="journal article" date="2020" name="BMC Genomics">
        <title>Correction to: Identification and distribution of gene clusters required for synthesis of sphingolipid metabolism inhibitors in diverse species of the filamentous fungus Fusarium.</title>
        <authorList>
            <person name="Kim H.S."/>
            <person name="Lohmar J.M."/>
            <person name="Busman M."/>
            <person name="Brown D.W."/>
            <person name="Naumann T.A."/>
            <person name="Divon H.H."/>
            <person name="Lysoe E."/>
            <person name="Uhlig S."/>
            <person name="Proctor R.H."/>
        </authorList>
    </citation>
    <scope>NUCLEOTIDE SEQUENCE</scope>
    <source>
        <strain evidence="2">NRRL 20472</strain>
    </source>
</reference>
<dbReference type="EMBL" id="JABEXW010000050">
    <property type="protein sequence ID" value="KAF4972685.1"/>
    <property type="molecule type" value="Genomic_DNA"/>
</dbReference>
<name>A0A8H4UAM5_9HYPO</name>
<organism evidence="2 3">
    <name type="scientific">Fusarium sarcochroum</name>
    <dbReference type="NCBI Taxonomy" id="1208366"/>
    <lineage>
        <taxon>Eukaryota</taxon>
        <taxon>Fungi</taxon>
        <taxon>Dikarya</taxon>
        <taxon>Ascomycota</taxon>
        <taxon>Pezizomycotina</taxon>
        <taxon>Sordariomycetes</taxon>
        <taxon>Hypocreomycetidae</taxon>
        <taxon>Hypocreales</taxon>
        <taxon>Nectriaceae</taxon>
        <taxon>Fusarium</taxon>
        <taxon>Fusarium lateritium species complex</taxon>
    </lineage>
</organism>
<gene>
    <name evidence="2" type="ORF">FSARC_834</name>
</gene>
<feature type="region of interest" description="Disordered" evidence="1">
    <location>
        <begin position="26"/>
        <end position="50"/>
    </location>
</feature>
<evidence type="ECO:0000313" key="3">
    <source>
        <dbReference type="Proteomes" id="UP000622797"/>
    </source>
</evidence>
<proteinExistence type="predicted"/>
<feature type="compositionally biased region" description="Low complexity" evidence="1">
    <location>
        <begin position="34"/>
        <end position="44"/>
    </location>
</feature>
<keyword evidence="3" id="KW-1185">Reference proteome</keyword>
<comment type="caution">
    <text evidence="2">The sequence shown here is derived from an EMBL/GenBank/DDBJ whole genome shotgun (WGS) entry which is preliminary data.</text>
</comment>